<gene>
    <name evidence="1" type="ORF">K443DRAFT_683598</name>
</gene>
<evidence type="ECO:0000313" key="2">
    <source>
        <dbReference type="Proteomes" id="UP000054477"/>
    </source>
</evidence>
<protein>
    <submittedName>
        <fullName evidence="1">Uncharacterized protein</fullName>
    </submittedName>
</protein>
<dbReference type="HOGENOM" id="CLU_2264188_0_0_1"/>
<reference evidence="1 2" key="1">
    <citation type="submission" date="2014-04" db="EMBL/GenBank/DDBJ databases">
        <authorList>
            <consortium name="DOE Joint Genome Institute"/>
            <person name="Kuo A."/>
            <person name="Kohler A."/>
            <person name="Nagy L.G."/>
            <person name="Floudas D."/>
            <person name="Copeland A."/>
            <person name="Barry K.W."/>
            <person name="Cichocki N."/>
            <person name="Veneault-Fourrey C."/>
            <person name="LaButti K."/>
            <person name="Lindquist E.A."/>
            <person name="Lipzen A."/>
            <person name="Lundell T."/>
            <person name="Morin E."/>
            <person name="Murat C."/>
            <person name="Sun H."/>
            <person name="Tunlid A."/>
            <person name="Henrissat B."/>
            <person name="Grigoriev I.V."/>
            <person name="Hibbett D.S."/>
            <person name="Martin F."/>
            <person name="Nordberg H.P."/>
            <person name="Cantor M.N."/>
            <person name="Hua S.X."/>
        </authorList>
    </citation>
    <scope>NUCLEOTIDE SEQUENCE [LARGE SCALE GENOMIC DNA]</scope>
    <source>
        <strain evidence="1 2">LaAM-08-1</strain>
    </source>
</reference>
<dbReference type="EMBL" id="KN838785">
    <property type="protein sequence ID" value="KIJ94622.1"/>
    <property type="molecule type" value="Genomic_DNA"/>
</dbReference>
<accession>A0A0C9XEQ0</accession>
<evidence type="ECO:0000313" key="1">
    <source>
        <dbReference type="EMBL" id="KIJ94622.1"/>
    </source>
</evidence>
<dbReference type="Proteomes" id="UP000054477">
    <property type="component" value="Unassembled WGS sequence"/>
</dbReference>
<sequence>MLEDVAPPPREQLRTSYDVHATGFPPDPRRSQFAVVGLYTPVFGSKQRCWALHVGIRVVHASVNVGVGLMPVLGSKQRCWAIRAGVGSYHWHWVRDVEERERG</sequence>
<name>A0A0C9XEQ0_9AGAR</name>
<dbReference type="AlphaFoldDB" id="A0A0C9XEQ0"/>
<organism evidence="1 2">
    <name type="scientific">Laccaria amethystina LaAM-08-1</name>
    <dbReference type="NCBI Taxonomy" id="1095629"/>
    <lineage>
        <taxon>Eukaryota</taxon>
        <taxon>Fungi</taxon>
        <taxon>Dikarya</taxon>
        <taxon>Basidiomycota</taxon>
        <taxon>Agaricomycotina</taxon>
        <taxon>Agaricomycetes</taxon>
        <taxon>Agaricomycetidae</taxon>
        <taxon>Agaricales</taxon>
        <taxon>Agaricineae</taxon>
        <taxon>Hydnangiaceae</taxon>
        <taxon>Laccaria</taxon>
    </lineage>
</organism>
<keyword evidence="2" id="KW-1185">Reference proteome</keyword>
<reference evidence="2" key="2">
    <citation type="submission" date="2015-01" db="EMBL/GenBank/DDBJ databases">
        <title>Evolutionary Origins and Diversification of the Mycorrhizal Mutualists.</title>
        <authorList>
            <consortium name="DOE Joint Genome Institute"/>
            <consortium name="Mycorrhizal Genomics Consortium"/>
            <person name="Kohler A."/>
            <person name="Kuo A."/>
            <person name="Nagy L.G."/>
            <person name="Floudas D."/>
            <person name="Copeland A."/>
            <person name="Barry K.W."/>
            <person name="Cichocki N."/>
            <person name="Veneault-Fourrey C."/>
            <person name="LaButti K."/>
            <person name="Lindquist E.A."/>
            <person name="Lipzen A."/>
            <person name="Lundell T."/>
            <person name="Morin E."/>
            <person name="Murat C."/>
            <person name="Riley R."/>
            <person name="Ohm R."/>
            <person name="Sun H."/>
            <person name="Tunlid A."/>
            <person name="Henrissat B."/>
            <person name="Grigoriev I.V."/>
            <person name="Hibbett D.S."/>
            <person name="Martin F."/>
        </authorList>
    </citation>
    <scope>NUCLEOTIDE SEQUENCE [LARGE SCALE GENOMIC DNA]</scope>
    <source>
        <strain evidence="2">LaAM-08-1</strain>
    </source>
</reference>
<proteinExistence type="predicted"/>